<evidence type="ECO:0000313" key="3">
    <source>
        <dbReference type="Proteomes" id="UP000504610"/>
    </source>
</evidence>
<dbReference type="OrthoDB" id="439046at2759"/>
<accession>A0A6J0LGV2</accession>
<protein>
    <submittedName>
        <fullName evidence="4">Uncharacterized protein LOC108829790</fullName>
    </submittedName>
</protein>
<dbReference type="KEGG" id="rsz:108829790"/>
<reference evidence="4" key="2">
    <citation type="submission" date="2025-08" db="UniProtKB">
        <authorList>
            <consortium name="RefSeq"/>
        </authorList>
    </citation>
    <scope>IDENTIFICATION</scope>
    <source>
        <tissue evidence="4">Leaf</tissue>
    </source>
</reference>
<reference evidence="3" key="1">
    <citation type="journal article" date="2019" name="Database">
        <title>The radish genome database (RadishGD): an integrated information resource for radish genomics.</title>
        <authorList>
            <person name="Yu H.J."/>
            <person name="Baek S."/>
            <person name="Lee Y.J."/>
            <person name="Cho A."/>
            <person name="Mun J.H."/>
        </authorList>
    </citation>
    <scope>NUCLEOTIDE SEQUENCE [LARGE SCALE GENOMIC DNA]</scope>
    <source>
        <strain evidence="3">cv. WK10039</strain>
    </source>
</reference>
<feature type="region of interest" description="Disordered" evidence="1">
    <location>
        <begin position="84"/>
        <end position="118"/>
    </location>
</feature>
<evidence type="ECO:0000256" key="1">
    <source>
        <dbReference type="SAM" id="MobiDB-lite"/>
    </source>
</evidence>
<dbReference type="Proteomes" id="UP000504610">
    <property type="component" value="Chromosome 2"/>
</dbReference>
<keyword evidence="3" id="KW-1185">Reference proteome</keyword>
<evidence type="ECO:0000313" key="4">
    <source>
        <dbReference type="RefSeq" id="XP_018458889.1"/>
    </source>
</evidence>
<dbReference type="PANTHER" id="PTHR26312:SF224">
    <property type="entry name" value="F18B13.21 PROTEIN"/>
    <property type="match status" value="1"/>
</dbReference>
<dbReference type="Gene3D" id="1.25.40.10">
    <property type="entry name" value="Tetratricopeptide repeat domain"/>
    <property type="match status" value="1"/>
</dbReference>
<feature type="region of interest" description="Disordered" evidence="1">
    <location>
        <begin position="302"/>
        <end position="334"/>
    </location>
</feature>
<gene>
    <name evidence="4" type="primary">LOC108829790</name>
</gene>
<dbReference type="RefSeq" id="XP_018458889.1">
    <property type="nucleotide sequence ID" value="XM_018603387.2"/>
</dbReference>
<dbReference type="InterPro" id="IPR011990">
    <property type="entry name" value="TPR-like_helical_dom_sf"/>
</dbReference>
<name>A0A6J0LGV2_RAPSA</name>
<dbReference type="AlphaFoldDB" id="A0A6J0LGV2"/>
<feature type="region of interest" description="Disordered" evidence="1">
    <location>
        <begin position="167"/>
        <end position="195"/>
    </location>
</feature>
<keyword evidence="2" id="KW-1133">Transmembrane helix</keyword>
<feature type="compositionally biased region" description="Basic and acidic residues" evidence="1">
    <location>
        <begin position="85"/>
        <end position="101"/>
    </location>
</feature>
<dbReference type="PANTHER" id="PTHR26312">
    <property type="entry name" value="TETRATRICOPEPTIDE REPEAT PROTEIN 5"/>
    <property type="match status" value="1"/>
</dbReference>
<sequence>MSERFLFTGVFCIKLFILINRVTIIMLLRTTSAPILNSWLQQHCSRESSPEPESLLQPRNRSLSLLSSKSIDERTGKMLHQALSAEHRESVTKSSYNEHDSSSLIPRRERRSSLDESSHGTAYYNRKILDPSSSTFVTQRLSSSSGIGKKVSDDDEDHLEALVIGGGGGGGGSMGSSGGKICNGGDDGGSGGSEDATDVYYREMINLSPGNSLLTGNYAKFLKEVRGDMKKAEEYCERAILGNTNDGNVLSLYADIILQNHGDRKRAHSYFQQAAKMSPEDCYVQASYARFLWDVEDDEYEEEEKEQLSDEIGHMPPTTIFRDFPKQARISTTS</sequence>
<keyword evidence="2" id="KW-0472">Membrane</keyword>
<evidence type="ECO:0000256" key="2">
    <source>
        <dbReference type="SAM" id="Phobius"/>
    </source>
</evidence>
<organism evidence="3 4">
    <name type="scientific">Raphanus sativus</name>
    <name type="common">Radish</name>
    <name type="synonym">Raphanus raphanistrum var. sativus</name>
    <dbReference type="NCBI Taxonomy" id="3726"/>
    <lineage>
        <taxon>Eukaryota</taxon>
        <taxon>Viridiplantae</taxon>
        <taxon>Streptophyta</taxon>
        <taxon>Embryophyta</taxon>
        <taxon>Tracheophyta</taxon>
        <taxon>Spermatophyta</taxon>
        <taxon>Magnoliopsida</taxon>
        <taxon>eudicotyledons</taxon>
        <taxon>Gunneridae</taxon>
        <taxon>Pentapetalae</taxon>
        <taxon>rosids</taxon>
        <taxon>malvids</taxon>
        <taxon>Brassicales</taxon>
        <taxon>Brassicaceae</taxon>
        <taxon>Brassiceae</taxon>
        <taxon>Raphanus</taxon>
    </lineage>
</organism>
<dbReference type="GeneID" id="108829790"/>
<dbReference type="SUPFAM" id="SSF48452">
    <property type="entry name" value="TPR-like"/>
    <property type="match status" value="1"/>
</dbReference>
<feature type="compositionally biased region" description="Gly residues" evidence="1">
    <location>
        <begin position="167"/>
        <end position="192"/>
    </location>
</feature>
<proteinExistence type="predicted"/>
<feature type="transmembrane region" description="Helical" evidence="2">
    <location>
        <begin position="6"/>
        <end position="28"/>
    </location>
</feature>
<keyword evidence="2" id="KW-0812">Transmembrane</keyword>